<dbReference type="GO" id="GO:0008803">
    <property type="term" value="F:bis(5'-nucleosyl)-tetraphosphatase (symmetrical) activity"/>
    <property type="evidence" value="ECO:0007669"/>
    <property type="project" value="UniProtKB-EC"/>
</dbReference>
<dbReference type="InterPro" id="IPR003607">
    <property type="entry name" value="HD/PDEase_dom"/>
</dbReference>
<dbReference type="GO" id="GO:0046872">
    <property type="term" value="F:metal ion binding"/>
    <property type="evidence" value="ECO:0007669"/>
    <property type="project" value="UniProtKB-KW"/>
</dbReference>
<dbReference type="PATRIC" id="fig|1341156.4.peg.1505"/>
<dbReference type="PANTHER" id="PTHR35795:SF1">
    <property type="entry name" value="BIS(5'-NUCLEOSYL)-TETRAPHOSPHATASE, SYMMETRICAL"/>
    <property type="match status" value="1"/>
</dbReference>
<dbReference type="EC" id="3.6.1.41" evidence="1"/>
<evidence type="ECO:0000256" key="4">
    <source>
        <dbReference type="ARBA" id="ARBA00022801"/>
    </source>
</evidence>
<evidence type="ECO:0000256" key="2">
    <source>
        <dbReference type="ARBA" id="ARBA00022723"/>
    </source>
</evidence>
<evidence type="ECO:0000256" key="5">
    <source>
        <dbReference type="ARBA" id="ARBA00023004"/>
    </source>
</evidence>
<keyword evidence="2" id="KW-0479">Metal-binding</keyword>
<proteinExistence type="predicted"/>
<evidence type="ECO:0000256" key="1">
    <source>
        <dbReference type="ARBA" id="ARBA00012506"/>
    </source>
</evidence>
<dbReference type="AlphaFoldDB" id="A0A011UFF6"/>
<evidence type="ECO:0000313" key="9">
    <source>
        <dbReference type="Proteomes" id="UP000021369"/>
    </source>
</evidence>
<evidence type="ECO:0000259" key="7">
    <source>
        <dbReference type="PROSITE" id="PS51831"/>
    </source>
</evidence>
<dbReference type="Proteomes" id="UP000021369">
    <property type="component" value="Unassembled WGS sequence"/>
</dbReference>
<keyword evidence="3" id="KW-0547">Nucleotide-binding</keyword>
<dbReference type="SMART" id="SM00471">
    <property type="entry name" value="HDc"/>
    <property type="match status" value="1"/>
</dbReference>
<dbReference type="EMBL" id="JEOB01000002">
    <property type="protein sequence ID" value="EXM39374.1"/>
    <property type="molecule type" value="Genomic_DNA"/>
</dbReference>
<evidence type="ECO:0000256" key="6">
    <source>
        <dbReference type="ARBA" id="ARBA00049417"/>
    </source>
</evidence>
<dbReference type="NCBIfam" id="TIGR00277">
    <property type="entry name" value="HDIG"/>
    <property type="match status" value="1"/>
</dbReference>
<comment type="caution">
    <text evidence="8">The sequence shown here is derived from an EMBL/GenBank/DDBJ whole genome shotgun (WGS) entry which is preliminary data.</text>
</comment>
<protein>
    <recommendedName>
        <fullName evidence="1">bis(5'-nucleosyl)-tetraphosphatase (symmetrical)</fullName>
        <ecNumber evidence="1">3.6.1.41</ecNumber>
    </recommendedName>
</protein>
<keyword evidence="5" id="KW-0408">Iron</keyword>
<gene>
    <name evidence="8" type="ORF">RASY3_05440</name>
</gene>
<dbReference type="RefSeq" id="WP_024857879.1">
    <property type="nucleotide sequence ID" value="NZ_JEOB01000002.1"/>
</dbReference>
<dbReference type="PANTHER" id="PTHR35795">
    <property type="entry name" value="SLR1885 PROTEIN"/>
    <property type="match status" value="1"/>
</dbReference>
<accession>A0A011UFF6</accession>
<name>A0A011UFF6_RUMAL</name>
<organism evidence="8 9">
    <name type="scientific">Ruminococcus albus SY3</name>
    <dbReference type="NCBI Taxonomy" id="1341156"/>
    <lineage>
        <taxon>Bacteria</taxon>
        <taxon>Bacillati</taxon>
        <taxon>Bacillota</taxon>
        <taxon>Clostridia</taxon>
        <taxon>Eubacteriales</taxon>
        <taxon>Oscillospiraceae</taxon>
        <taxon>Ruminococcus</taxon>
    </lineage>
</organism>
<dbReference type="CDD" id="cd00077">
    <property type="entry name" value="HDc"/>
    <property type="match status" value="1"/>
</dbReference>
<comment type="catalytic activity">
    <reaction evidence="6">
        <text>P(1),P(4)-bis(5'-adenosyl) tetraphosphate + H2O = 2 ADP + 2 H(+)</text>
        <dbReference type="Rhea" id="RHEA:24252"/>
        <dbReference type="ChEBI" id="CHEBI:15377"/>
        <dbReference type="ChEBI" id="CHEBI:15378"/>
        <dbReference type="ChEBI" id="CHEBI:58141"/>
        <dbReference type="ChEBI" id="CHEBI:456216"/>
        <dbReference type="EC" id="3.6.1.41"/>
    </reaction>
</comment>
<keyword evidence="4 8" id="KW-0378">Hydrolase</keyword>
<dbReference type="InterPro" id="IPR006675">
    <property type="entry name" value="HDIG_dom"/>
</dbReference>
<dbReference type="InterPro" id="IPR005249">
    <property type="entry name" value="YqeK"/>
</dbReference>
<dbReference type="OrthoDB" id="5295945at2"/>
<reference evidence="8 9" key="1">
    <citation type="submission" date="2013-06" db="EMBL/GenBank/DDBJ databases">
        <title>Rumen cellulosomics: divergent fiber-degrading strategies revealed by comparative genome-wide analysis of six Ruminococcal strains.</title>
        <authorList>
            <person name="Dassa B."/>
            <person name="Borovok I."/>
            <person name="Lamed R."/>
            <person name="Flint H."/>
            <person name="Yeoman C.J."/>
            <person name="White B."/>
            <person name="Bayer E.A."/>
        </authorList>
    </citation>
    <scope>NUCLEOTIDE SEQUENCE [LARGE SCALE GENOMIC DNA]</scope>
    <source>
        <strain evidence="8 9">SY3</strain>
    </source>
</reference>
<evidence type="ECO:0000256" key="3">
    <source>
        <dbReference type="ARBA" id="ARBA00022741"/>
    </source>
</evidence>
<dbReference type="GO" id="GO:0000166">
    <property type="term" value="F:nucleotide binding"/>
    <property type="evidence" value="ECO:0007669"/>
    <property type="project" value="UniProtKB-KW"/>
</dbReference>
<dbReference type="InterPro" id="IPR006674">
    <property type="entry name" value="HD_domain"/>
</dbReference>
<keyword evidence="9" id="KW-1185">Reference proteome</keyword>
<dbReference type="PROSITE" id="PS51831">
    <property type="entry name" value="HD"/>
    <property type="match status" value="1"/>
</dbReference>
<dbReference type="Pfam" id="PF01966">
    <property type="entry name" value="HD"/>
    <property type="match status" value="1"/>
</dbReference>
<dbReference type="SUPFAM" id="SSF109604">
    <property type="entry name" value="HD-domain/PDEase-like"/>
    <property type="match status" value="1"/>
</dbReference>
<dbReference type="InterPro" id="IPR051094">
    <property type="entry name" value="Diverse_Catalytic_Enzymes"/>
</dbReference>
<dbReference type="Gene3D" id="1.10.3210.10">
    <property type="entry name" value="Hypothetical protein af1432"/>
    <property type="match status" value="1"/>
</dbReference>
<dbReference type="NCBIfam" id="TIGR00488">
    <property type="entry name" value="bis(5'-nucleosyl)-tetraphosphatase (symmetrical) YqeK"/>
    <property type="match status" value="1"/>
</dbReference>
<feature type="domain" description="HD" evidence="7">
    <location>
        <begin position="22"/>
        <end position="137"/>
    </location>
</feature>
<evidence type="ECO:0000313" key="8">
    <source>
        <dbReference type="EMBL" id="EXM39374.1"/>
    </source>
</evidence>
<sequence>MKESKQIGIYKKYLREHLSKKRYTHSLNVAFSAVELAKKYGGDSDKAYTAGLLHDIAKELPAEEQLELVMASKLDVSEIETKAPPLFHAIAGAELIQTLFDIRDDEIITAIRRHTVAAGGMSKLDVIIYLADLISADRDYKDVNRMRKLADKSLERAMCEALRFSISDSVSKGNTIPAATLDAYNEYIKYMKK</sequence>